<evidence type="ECO:0000313" key="4">
    <source>
        <dbReference type="Proteomes" id="UP001321479"/>
    </source>
</evidence>
<dbReference type="RefSeq" id="YP_010841233.1">
    <property type="nucleotide sequence ID" value="NC_079139.1"/>
</dbReference>
<dbReference type="PROSITE" id="PS50088">
    <property type="entry name" value="ANK_REPEAT"/>
    <property type="match status" value="2"/>
</dbReference>
<dbReference type="PANTHER" id="PTHR24171:SF9">
    <property type="entry name" value="ANKYRIN REPEAT DOMAIN-CONTAINING PROTEIN 39"/>
    <property type="match status" value="1"/>
</dbReference>
<keyword evidence="2" id="KW-0040">ANK repeat</keyword>
<organism evidence="3 4">
    <name type="scientific">Cotonvirus japonicus</name>
    <dbReference type="NCBI Taxonomy" id="2811091"/>
    <lineage>
        <taxon>Viruses</taxon>
        <taxon>Varidnaviria</taxon>
        <taxon>Bamfordvirae</taxon>
        <taxon>Nucleocytoviricota</taxon>
        <taxon>Megaviricetes</taxon>
        <taxon>Imitervirales</taxon>
        <taxon>Mimiviridae</taxon>
        <taxon>Megamimivirinae</taxon>
        <taxon>Cotonvirus</taxon>
        <taxon>Cotonvirus japonicum</taxon>
    </lineage>
</organism>
<dbReference type="InterPro" id="IPR036770">
    <property type="entry name" value="Ankyrin_rpt-contain_sf"/>
</dbReference>
<dbReference type="PANTHER" id="PTHR24171">
    <property type="entry name" value="ANKYRIN REPEAT DOMAIN-CONTAINING PROTEIN 39-RELATED"/>
    <property type="match status" value="1"/>
</dbReference>
<dbReference type="Proteomes" id="UP001321479">
    <property type="component" value="Segment"/>
</dbReference>
<dbReference type="Gene3D" id="1.25.40.20">
    <property type="entry name" value="Ankyrin repeat-containing domain"/>
    <property type="match status" value="1"/>
</dbReference>
<dbReference type="EMBL" id="AP024483">
    <property type="protein sequence ID" value="BCS82625.1"/>
    <property type="molecule type" value="Genomic_DNA"/>
</dbReference>
<proteinExistence type="predicted"/>
<sequence>MNKLFLYQMNQINQMNQITSNNSYIKLWCEYYVDIVKSSIINGYLYILGLFTKPNNIDKLQNSLNLYCRYGDLEKVKELVAKGVNVKARDNCALRWAAEYGNLEVVKFLIENKAEVTGSGSYALIMACENGYLEVVKYLVECGTNIKILNDRAIKRAHERGHNDIVEYLIKFYDVNPLELA</sequence>
<accession>A0ABM7NR39</accession>
<name>A0ABM7NR39_9VIRU</name>
<evidence type="ECO:0000313" key="3">
    <source>
        <dbReference type="EMBL" id="BCS82625.1"/>
    </source>
</evidence>
<dbReference type="SUPFAM" id="SSF48403">
    <property type="entry name" value="Ankyrin repeat"/>
    <property type="match status" value="1"/>
</dbReference>
<evidence type="ECO:0000256" key="1">
    <source>
        <dbReference type="ARBA" id="ARBA00022737"/>
    </source>
</evidence>
<keyword evidence="4" id="KW-1185">Reference proteome</keyword>
<dbReference type="InterPro" id="IPR002110">
    <property type="entry name" value="Ankyrin_rpt"/>
</dbReference>
<dbReference type="PROSITE" id="PS50297">
    <property type="entry name" value="ANK_REP_REGION"/>
    <property type="match status" value="1"/>
</dbReference>
<dbReference type="SMART" id="SM00248">
    <property type="entry name" value="ANK"/>
    <property type="match status" value="3"/>
</dbReference>
<dbReference type="GeneID" id="80557830"/>
<reference evidence="3 4" key="1">
    <citation type="submission" date="2021-02" db="EMBL/GenBank/DDBJ databases">
        <title>Cotonvirus japonicus, which uses Golgi apparatus of host cells for its virion factory, phylogenetically links tailed tupanvirus and icosahedral mimivirus.</title>
        <authorList>
            <person name="Takahashi H."/>
            <person name="Fukaya S."/>
            <person name="Song C."/>
            <person name="Murata K."/>
            <person name="Takemura M."/>
        </authorList>
    </citation>
    <scope>NUCLEOTIDE SEQUENCE [LARGE SCALE GENOMIC DNA]</scope>
</reference>
<dbReference type="Pfam" id="PF13637">
    <property type="entry name" value="Ank_4"/>
    <property type="match status" value="1"/>
</dbReference>
<protein>
    <submittedName>
        <fullName evidence="3">Ankyrin repeat protein</fullName>
    </submittedName>
</protein>
<evidence type="ECO:0000256" key="2">
    <source>
        <dbReference type="ARBA" id="ARBA00023043"/>
    </source>
</evidence>
<keyword evidence="1" id="KW-0677">Repeat</keyword>